<protein>
    <submittedName>
        <fullName evidence="2">Uncharacterized protein</fullName>
    </submittedName>
</protein>
<evidence type="ECO:0000256" key="1">
    <source>
        <dbReference type="SAM" id="MobiDB-lite"/>
    </source>
</evidence>
<reference evidence="2 3" key="2">
    <citation type="journal article" date="2017" name="Sci. Rep.">
        <title>A mobile pathogenicity chromosome in Fusarium oxysporum for infection of multiple cucurbit species.</title>
        <authorList>
            <person name="van Dam P."/>
            <person name="Fokkens L."/>
            <person name="Ayukawa Y."/>
            <person name="van der Gragt M."/>
            <person name="Ter Horst A."/>
            <person name="Brankovics B."/>
            <person name="Houterman P.M."/>
            <person name="Arie T."/>
            <person name="Rep M."/>
        </authorList>
    </citation>
    <scope>NUCLEOTIDE SEQUENCE [LARGE SCALE GENOMIC DNA]</scope>
    <source>
        <strain evidence="2 3">Forc016</strain>
    </source>
</reference>
<evidence type="ECO:0000313" key="3">
    <source>
        <dbReference type="Proteomes" id="UP000219602"/>
    </source>
</evidence>
<dbReference type="Proteomes" id="UP000219602">
    <property type="component" value="Unassembled WGS sequence"/>
</dbReference>
<accession>A0A2H3G3K5</accession>
<feature type="region of interest" description="Disordered" evidence="1">
    <location>
        <begin position="1"/>
        <end position="20"/>
    </location>
</feature>
<evidence type="ECO:0000313" key="2">
    <source>
        <dbReference type="EMBL" id="PCD20073.1"/>
    </source>
</evidence>
<proteinExistence type="predicted"/>
<feature type="compositionally biased region" description="Basic and acidic residues" evidence="1">
    <location>
        <begin position="101"/>
        <end position="116"/>
    </location>
</feature>
<dbReference type="Pfam" id="PF12013">
    <property type="entry name" value="OrsD"/>
    <property type="match status" value="1"/>
</dbReference>
<feature type="region of interest" description="Disordered" evidence="1">
    <location>
        <begin position="84"/>
        <end position="130"/>
    </location>
</feature>
<sequence>MGRRALTAQEKAERQRQRQEALRAKQTLELARECALDPHLRVVVDRALPASTASQTITAAIVRPHANEDDSSVDLLARETYAALRSSEPPNSPGQSTAHLPDLRDMSDPEANKLEEPPAAEPHQMKGETLRSTVEQLSSYELRPVEELRKWRPDRKRPCQPVKGLAVYGGYICTEDDKCDYCTRRIETMHDHAPAHGKKASQHTSDAPLWRACKLQTYFTAKGRIDYFVVAEEERPSPSSLPATGRGEPAPSQEEGKLFDDLKADIIQASHDLDSKAEIVQGVEVSRADRVPWLIRTGFATHLQGLRDAEILSSYALPQSTDTGGYIATKITTAATVAGRILEAADGTLRDAYALCSDTSPSGKMTQHRAKRLSNFRGGEDSLSSANASKFRAFKNESSLKSYFRIGKQLLAYYYRDVIEPTAWQQRAMQDIIDALRRQDKTLRKIKLVPAGPPLRSPELLSITYANTGARRRSVLMWEKMVLIYVQYHKGQEQSGTQRDNIRFLPPAIGNLLLTYLAYVPPLRQIFLTPAEAGALLPPIPLVKA</sequence>
<dbReference type="InterPro" id="IPR022698">
    <property type="entry name" value="OrsD"/>
</dbReference>
<organism evidence="2 3">
    <name type="scientific">Fusarium oxysporum f. sp. radicis-cucumerinum</name>
    <dbReference type="NCBI Taxonomy" id="327505"/>
    <lineage>
        <taxon>Eukaryota</taxon>
        <taxon>Fungi</taxon>
        <taxon>Dikarya</taxon>
        <taxon>Ascomycota</taxon>
        <taxon>Pezizomycotina</taxon>
        <taxon>Sordariomycetes</taxon>
        <taxon>Hypocreomycetidae</taxon>
        <taxon>Hypocreales</taxon>
        <taxon>Nectriaceae</taxon>
        <taxon>Fusarium</taxon>
        <taxon>Fusarium oxysporum species complex</taxon>
    </lineage>
</organism>
<feature type="compositionally biased region" description="Basic and acidic residues" evidence="1">
    <location>
        <begin position="10"/>
        <end position="20"/>
    </location>
</feature>
<comment type="caution">
    <text evidence="2">The sequence shown here is derived from an EMBL/GenBank/DDBJ whole genome shotgun (WGS) entry which is preliminary data.</text>
</comment>
<dbReference type="EMBL" id="MABQ02000027">
    <property type="protein sequence ID" value="PCD20073.1"/>
    <property type="molecule type" value="Genomic_DNA"/>
</dbReference>
<gene>
    <name evidence="2" type="ORF">AU210_016751</name>
</gene>
<name>A0A2H3G3K5_FUSOX</name>
<reference evidence="2 3" key="1">
    <citation type="journal article" date="2016" name="Environ. Microbiol.">
        <title>Effector profiles distinguish formae speciales of Fusarium oxysporum.</title>
        <authorList>
            <person name="van Dam P."/>
            <person name="Fokkens L."/>
            <person name="Schmidt S.M."/>
            <person name="Linmans J.H."/>
            <person name="Kistler H.C."/>
            <person name="Ma L.J."/>
            <person name="Rep M."/>
        </authorList>
    </citation>
    <scope>NUCLEOTIDE SEQUENCE [LARGE SCALE GENOMIC DNA]</scope>
    <source>
        <strain evidence="2 3">Forc016</strain>
    </source>
</reference>
<feature type="region of interest" description="Disordered" evidence="1">
    <location>
        <begin position="236"/>
        <end position="255"/>
    </location>
</feature>
<dbReference type="AlphaFoldDB" id="A0A2H3G3K5"/>